<dbReference type="Pfam" id="PF01144">
    <property type="entry name" value="CoA_trans"/>
    <property type="match status" value="1"/>
</dbReference>
<evidence type="ECO:0000256" key="4">
    <source>
        <dbReference type="PIRSR" id="PIRSR000858-1"/>
    </source>
</evidence>
<organism evidence="5 6">
    <name type="scientific">Alkaliphilus peptidifermentans DSM 18978</name>
    <dbReference type="NCBI Taxonomy" id="1120976"/>
    <lineage>
        <taxon>Bacteria</taxon>
        <taxon>Bacillati</taxon>
        <taxon>Bacillota</taxon>
        <taxon>Clostridia</taxon>
        <taxon>Peptostreptococcales</taxon>
        <taxon>Natronincolaceae</taxon>
        <taxon>Alkaliphilus</taxon>
    </lineage>
</organism>
<protein>
    <submittedName>
        <fullName evidence="5">Propionate CoA-transferase</fullName>
    </submittedName>
</protein>
<dbReference type="AlphaFoldDB" id="A0A1G5KGF2"/>
<evidence type="ECO:0000313" key="6">
    <source>
        <dbReference type="Proteomes" id="UP000198636"/>
    </source>
</evidence>
<name>A0A1G5KGF2_9FIRM</name>
<dbReference type="InterPro" id="IPR037171">
    <property type="entry name" value="NagB/RpiA_transferase-like"/>
</dbReference>
<dbReference type="PANTHER" id="PTHR43293:SF1">
    <property type="entry name" value="ACETATE COA-TRANSFERASE YDIF"/>
    <property type="match status" value="1"/>
</dbReference>
<dbReference type="Gene3D" id="3.40.1080.10">
    <property type="entry name" value="Glutaconate Coenzyme A-transferase"/>
    <property type="match status" value="2"/>
</dbReference>
<dbReference type="InterPro" id="IPR004165">
    <property type="entry name" value="CoA_trans_fam_I"/>
</dbReference>
<gene>
    <name evidence="5" type="ORF">SAMN03080606_03467</name>
</gene>
<evidence type="ECO:0000256" key="3">
    <source>
        <dbReference type="PIRNR" id="PIRNR000858"/>
    </source>
</evidence>
<feature type="active site" description="5-glutamyl coenzyme A thioester intermediate" evidence="4">
    <location>
        <position position="324"/>
    </location>
</feature>
<dbReference type="SUPFAM" id="SSF100950">
    <property type="entry name" value="NagB/RpiA/CoA transferase-like"/>
    <property type="match status" value="2"/>
</dbReference>
<evidence type="ECO:0000313" key="5">
    <source>
        <dbReference type="EMBL" id="SCY99637.1"/>
    </source>
</evidence>
<dbReference type="PANTHER" id="PTHR43293">
    <property type="entry name" value="ACETATE COA-TRANSFERASE YDIF"/>
    <property type="match status" value="1"/>
</dbReference>
<dbReference type="InterPro" id="IPR014388">
    <property type="entry name" value="3-oxoacid_CoA-transferase"/>
</dbReference>
<proteinExistence type="inferred from homology"/>
<dbReference type="Proteomes" id="UP000198636">
    <property type="component" value="Unassembled WGS sequence"/>
</dbReference>
<dbReference type="SMART" id="SM00882">
    <property type="entry name" value="CoA_trans"/>
    <property type="match status" value="1"/>
</dbReference>
<dbReference type="EMBL" id="FMUS01000027">
    <property type="protein sequence ID" value="SCY99637.1"/>
    <property type="molecule type" value="Genomic_DNA"/>
</dbReference>
<comment type="similarity">
    <text evidence="1 3">Belongs to the 3-oxoacid CoA-transferase family.</text>
</comment>
<keyword evidence="2 3" id="KW-0808">Transferase</keyword>
<dbReference type="GO" id="GO:0008410">
    <property type="term" value="F:CoA-transferase activity"/>
    <property type="evidence" value="ECO:0007669"/>
    <property type="project" value="InterPro"/>
</dbReference>
<sequence length="517" mass="55829">MAPKFMTADEAVKLIKSDSTLATGGFVGNAVPEELEIALEKRFTETNEPKNLTLVYAAGQGDGKERGLNHLGHEGLLKRVIGGHWGLVPKIQKLAFENKIEAYNFPQGSISHLFRDIAAKKPGTITKVGLKTFVDPRIDGGKLNKKTKEDLVELIEVLGKEYLIYKSFAIDFALIRGTYADENGNVTMEKEAGSLEVLSIAQACKNSGGKVIVQVEKIVKTGTLDPKLVKIPGIYVDTIVEAQDMNNHMQTFAEAYNSSYTGATKVPMDSVKPMKLDERKVIARRAAMELVPSAIVNLGIGMPEGVAIVANEEGIGNEMVLTVEPGPIGGIPAGGLSFGAAINPEAIIDQPYQFDFYDGGGLDVAFLGLAECDRVGNINVSKFGPKIAGAGGFINITQNAKKVIFCGTFTAGGLNIAIEAGQLKINQEGKVKKFIKQVEHITFSGDYANETEQTVIYITERAVFKLENGGIVLIEIAPGVDLKKDILNQMEFQPAISPELKVMDTRIFKPEKIGLTI</sequence>
<dbReference type="STRING" id="1120976.SAMN03080606_03467"/>
<accession>A0A1G5KGF2</accession>
<dbReference type="PIRSF" id="PIRSF000858">
    <property type="entry name" value="SCOT-t"/>
    <property type="match status" value="1"/>
</dbReference>
<keyword evidence="6" id="KW-1185">Reference proteome</keyword>
<dbReference type="GO" id="GO:0046952">
    <property type="term" value="P:ketone body catabolic process"/>
    <property type="evidence" value="ECO:0007669"/>
    <property type="project" value="InterPro"/>
</dbReference>
<evidence type="ECO:0000256" key="2">
    <source>
        <dbReference type="ARBA" id="ARBA00022679"/>
    </source>
</evidence>
<reference evidence="5 6" key="1">
    <citation type="submission" date="2016-10" db="EMBL/GenBank/DDBJ databases">
        <authorList>
            <person name="de Groot N.N."/>
        </authorList>
    </citation>
    <scope>NUCLEOTIDE SEQUENCE [LARGE SCALE GENOMIC DNA]</scope>
    <source>
        <strain evidence="5 6">DSM 18978</strain>
    </source>
</reference>
<evidence type="ECO:0000256" key="1">
    <source>
        <dbReference type="ARBA" id="ARBA00007154"/>
    </source>
</evidence>